<feature type="compositionally biased region" description="Polar residues" evidence="1">
    <location>
        <begin position="1"/>
        <end position="32"/>
    </location>
</feature>
<feature type="compositionally biased region" description="Basic residues" evidence="1">
    <location>
        <begin position="244"/>
        <end position="253"/>
    </location>
</feature>
<gene>
    <name evidence="2" type="ORF">HID58_049115</name>
</gene>
<dbReference type="EMBL" id="JAGKQM010000012">
    <property type="protein sequence ID" value="KAH0899547.1"/>
    <property type="molecule type" value="Genomic_DNA"/>
</dbReference>
<feature type="region of interest" description="Disordered" evidence="1">
    <location>
        <begin position="207"/>
        <end position="311"/>
    </location>
</feature>
<name>A0ABQ8B428_BRANA</name>
<evidence type="ECO:0000256" key="1">
    <source>
        <dbReference type="SAM" id="MobiDB-lite"/>
    </source>
</evidence>
<feature type="region of interest" description="Disordered" evidence="1">
    <location>
        <begin position="1"/>
        <end position="120"/>
    </location>
</feature>
<proteinExistence type="predicted"/>
<reference evidence="2 3" key="1">
    <citation type="submission" date="2021-05" db="EMBL/GenBank/DDBJ databases">
        <title>Genome Assembly of Synthetic Allotetraploid Brassica napus Reveals Homoeologous Exchanges between Subgenomes.</title>
        <authorList>
            <person name="Davis J.T."/>
        </authorList>
    </citation>
    <scope>NUCLEOTIDE SEQUENCE [LARGE SCALE GENOMIC DNA]</scope>
    <source>
        <strain evidence="3">cv. Da-Ae</strain>
        <tissue evidence="2">Seedling</tissue>
    </source>
</reference>
<accession>A0ABQ8B428</accession>
<protein>
    <submittedName>
        <fullName evidence="2">Uncharacterized protein</fullName>
    </submittedName>
</protein>
<evidence type="ECO:0000313" key="3">
    <source>
        <dbReference type="Proteomes" id="UP000824890"/>
    </source>
</evidence>
<evidence type="ECO:0000313" key="2">
    <source>
        <dbReference type="EMBL" id="KAH0899547.1"/>
    </source>
</evidence>
<keyword evidence="3" id="KW-1185">Reference proteome</keyword>
<comment type="caution">
    <text evidence="2">The sequence shown here is derived from an EMBL/GenBank/DDBJ whole genome shotgun (WGS) entry which is preliminary data.</text>
</comment>
<sequence length="311" mass="35990">MAHETSSLSRSNYQSAYRSSPQNFLRSNSRGSFSPGPERHRKNHERRAEPYKVHNHPSTERTLTVKVLYRDGPIYESARREDSYNTYQSREYRRYEQSGSRRGHQHPRPARSLWVEKPNQKDHIPLPVERSESSRLVGQPIQNVIPPPPPLPVEVHEEAISQAREEIRDYMMQYTNYQDPTESAACKERLRKAEEQGEIEEAATIPATQILGPMSEPSSAFDRLGPLNPPREREILPQSMQPTQKRKVARPPLRRTTPLSLAMINEGLRKRKTLRATKTAKTVPRNEEKNSKHIPQNEENSSKARTRKTHQ</sequence>
<dbReference type="Proteomes" id="UP000824890">
    <property type="component" value="Unassembled WGS sequence"/>
</dbReference>
<organism evidence="2 3">
    <name type="scientific">Brassica napus</name>
    <name type="common">Rape</name>
    <dbReference type="NCBI Taxonomy" id="3708"/>
    <lineage>
        <taxon>Eukaryota</taxon>
        <taxon>Viridiplantae</taxon>
        <taxon>Streptophyta</taxon>
        <taxon>Embryophyta</taxon>
        <taxon>Tracheophyta</taxon>
        <taxon>Spermatophyta</taxon>
        <taxon>Magnoliopsida</taxon>
        <taxon>eudicotyledons</taxon>
        <taxon>Gunneridae</taxon>
        <taxon>Pentapetalae</taxon>
        <taxon>rosids</taxon>
        <taxon>malvids</taxon>
        <taxon>Brassicales</taxon>
        <taxon>Brassicaceae</taxon>
        <taxon>Brassiceae</taxon>
        <taxon>Brassica</taxon>
    </lineage>
</organism>
<feature type="non-terminal residue" evidence="2">
    <location>
        <position position="311"/>
    </location>
</feature>